<dbReference type="STRING" id="1346286.SAMN05444362_102390"/>
<dbReference type="GO" id="GO:0005524">
    <property type="term" value="F:ATP binding"/>
    <property type="evidence" value="ECO:0007669"/>
    <property type="project" value="UniProtKB-KW"/>
</dbReference>
<sequence length="532" mass="60340">MTKIVDIQNFTYEHPDREVLFRNINLQIVEGQKIALIGRNGTGKTTLLRAITDYEKYPEIKTGAEPYNIPQHVDVYNSWTIARILGIEDKLCALNAISAGDTSQENFDILDDDWDIENKAISVLSYWDMEQISLNSKMEELSGGEKIKIFLSGITLHQPKFVILDEPTNHLDYAARETLYAWIKNTTATLLIVSHDRYLLNLLTDMYELTEKGINFYPGNYDAYEDQKEAEQDALLKQLDSQRQELKKAKKIQQAVVERRQKIESRGKGQTAKKSIPRIVANARKGAAEQTSSNLADKHSKKIAGIGQSIQQLKEGIDNTQNLRFSVADSQLHKGKILAEAIAINYSYNEDKIWETNLSFTITSGNRIQLKGRNGSGKSTLIKLITRQYQTTEGILKLADFDFLYLDQSYSLINDSKTVYEQAQQYNNDMPESEVKRFLTHSQFFSDTWDKPCSVLSGGEKMKLSLCFLVIANKAPDMLILDEPTNNLDISSMEVLIKAVKDYSGSLVVVSHDKYFTDQVGLENEIDLDVLL</sequence>
<dbReference type="SMART" id="SM00382">
    <property type="entry name" value="AAA"/>
    <property type="match status" value="2"/>
</dbReference>
<evidence type="ECO:0000313" key="6">
    <source>
        <dbReference type="EMBL" id="SHE87952.1"/>
    </source>
</evidence>
<evidence type="ECO:0000256" key="4">
    <source>
        <dbReference type="SAM" id="Coils"/>
    </source>
</evidence>
<evidence type="ECO:0000256" key="3">
    <source>
        <dbReference type="ARBA" id="ARBA00022840"/>
    </source>
</evidence>
<dbReference type="PANTHER" id="PTHR19211:SF6">
    <property type="entry name" value="BLL7188 PROTEIN"/>
    <property type="match status" value="1"/>
</dbReference>
<dbReference type="SUPFAM" id="SSF52540">
    <property type="entry name" value="P-loop containing nucleoside triphosphate hydrolases"/>
    <property type="match status" value="2"/>
</dbReference>
<keyword evidence="2" id="KW-0547">Nucleotide-binding</keyword>
<dbReference type="InterPro" id="IPR003593">
    <property type="entry name" value="AAA+_ATPase"/>
</dbReference>
<keyword evidence="3" id="KW-0067">ATP-binding</keyword>
<dbReference type="PROSITE" id="PS50893">
    <property type="entry name" value="ABC_TRANSPORTER_2"/>
    <property type="match status" value="1"/>
</dbReference>
<dbReference type="OrthoDB" id="1521973at2"/>
<feature type="coiled-coil region" evidence="4">
    <location>
        <begin position="225"/>
        <end position="256"/>
    </location>
</feature>
<evidence type="ECO:0000256" key="2">
    <source>
        <dbReference type="ARBA" id="ARBA00022741"/>
    </source>
</evidence>
<evidence type="ECO:0000259" key="5">
    <source>
        <dbReference type="PROSITE" id="PS50893"/>
    </source>
</evidence>
<organism evidence="6 7">
    <name type="scientific">Dysgonomonas macrotermitis</name>
    <dbReference type="NCBI Taxonomy" id="1346286"/>
    <lineage>
        <taxon>Bacteria</taxon>
        <taxon>Pseudomonadati</taxon>
        <taxon>Bacteroidota</taxon>
        <taxon>Bacteroidia</taxon>
        <taxon>Bacteroidales</taxon>
        <taxon>Dysgonomonadaceae</taxon>
        <taxon>Dysgonomonas</taxon>
    </lineage>
</organism>
<name>A0A1M4X438_9BACT</name>
<accession>A0A1M4X438</accession>
<dbReference type="InterPro" id="IPR027417">
    <property type="entry name" value="P-loop_NTPase"/>
</dbReference>
<dbReference type="RefSeq" id="WP_062175974.1">
    <property type="nucleotide sequence ID" value="NZ_BBXL01000002.1"/>
</dbReference>
<dbReference type="GO" id="GO:0016887">
    <property type="term" value="F:ATP hydrolysis activity"/>
    <property type="evidence" value="ECO:0007669"/>
    <property type="project" value="InterPro"/>
</dbReference>
<dbReference type="AlphaFoldDB" id="A0A1M4X438"/>
<keyword evidence="7" id="KW-1185">Reference proteome</keyword>
<proteinExistence type="predicted"/>
<dbReference type="PANTHER" id="PTHR19211">
    <property type="entry name" value="ATP-BINDING TRANSPORT PROTEIN-RELATED"/>
    <property type="match status" value="1"/>
</dbReference>
<feature type="domain" description="ABC transporter" evidence="5">
    <location>
        <begin position="5"/>
        <end position="237"/>
    </location>
</feature>
<dbReference type="InterPro" id="IPR003439">
    <property type="entry name" value="ABC_transporter-like_ATP-bd"/>
</dbReference>
<dbReference type="CDD" id="cd03221">
    <property type="entry name" value="ABCF_EF-3"/>
    <property type="match status" value="1"/>
</dbReference>
<dbReference type="EMBL" id="FQUC01000002">
    <property type="protein sequence ID" value="SHE87952.1"/>
    <property type="molecule type" value="Genomic_DNA"/>
</dbReference>
<evidence type="ECO:0000256" key="1">
    <source>
        <dbReference type="ARBA" id="ARBA00022737"/>
    </source>
</evidence>
<reference evidence="7" key="1">
    <citation type="submission" date="2016-11" db="EMBL/GenBank/DDBJ databases">
        <authorList>
            <person name="Varghese N."/>
            <person name="Submissions S."/>
        </authorList>
    </citation>
    <scope>NUCLEOTIDE SEQUENCE [LARGE SCALE GENOMIC DNA]</scope>
    <source>
        <strain evidence="7">DSM 27370</strain>
    </source>
</reference>
<dbReference type="Gene3D" id="3.40.50.300">
    <property type="entry name" value="P-loop containing nucleotide triphosphate hydrolases"/>
    <property type="match status" value="2"/>
</dbReference>
<gene>
    <name evidence="6" type="ORF">SAMN05444362_102390</name>
</gene>
<keyword evidence="1" id="KW-0677">Repeat</keyword>
<dbReference type="Pfam" id="PF00005">
    <property type="entry name" value="ABC_tran"/>
    <property type="match status" value="2"/>
</dbReference>
<dbReference type="InterPro" id="IPR050611">
    <property type="entry name" value="ABCF"/>
</dbReference>
<protein>
    <submittedName>
        <fullName evidence="6">ATPase components of ABC transporters with duplicated ATPase domains</fullName>
    </submittedName>
</protein>
<dbReference type="Proteomes" id="UP000184480">
    <property type="component" value="Unassembled WGS sequence"/>
</dbReference>
<evidence type="ECO:0000313" key="7">
    <source>
        <dbReference type="Proteomes" id="UP000184480"/>
    </source>
</evidence>
<keyword evidence="4" id="KW-0175">Coiled coil</keyword>